<proteinExistence type="predicted"/>
<dbReference type="GO" id="GO:0016887">
    <property type="term" value="F:ATP hydrolysis activity"/>
    <property type="evidence" value="ECO:0007669"/>
    <property type="project" value="InterPro"/>
</dbReference>
<sequence length="228" mass="24425">MHPLRIERLVYRWPGAERNTLEIGALSLASGESLFLFGPSGCGKSTLLSAIAGVVEVPKGAIRVADQDVGAVHGGARDRFRVDHIGMIFQVFNLIPWLSAIENVLLPCTYSRHRRVRAGDNPEGTARRLLSELGLADPSLASKPANELSVGQQQRVAAARALIGKPDLILADEPTSALDEAAKAAFVDLLARECAEAGTALLFVSHDRSLEQHFDRNVDFLALNGGAA</sequence>
<dbReference type="CDD" id="cd03255">
    <property type="entry name" value="ABC_MJ0796_LolCDE_FtsE"/>
    <property type="match status" value="1"/>
</dbReference>
<dbReference type="InterPro" id="IPR027417">
    <property type="entry name" value="P-loop_NTPase"/>
</dbReference>
<keyword evidence="2" id="KW-0547">Nucleotide-binding</keyword>
<reference evidence="5 6" key="1">
    <citation type="submission" date="2017-09" db="EMBL/GenBank/DDBJ databases">
        <title>A multilocus sequence analysis scheme for characterization of bacteria in the genus Thioclava.</title>
        <authorList>
            <person name="Liu Y."/>
            <person name="Shao Z."/>
        </authorList>
    </citation>
    <scope>NUCLEOTIDE SEQUENCE [LARGE SCALE GENOMIC DNA]</scope>
    <source>
        <strain evidence="5 6">CAU 1312</strain>
    </source>
</reference>
<dbReference type="InterPro" id="IPR003593">
    <property type="entry name" value="AAA+_ATPase"/>
</dbReference>
<dbReference type="GO" id="GO:0005886">
    <property type="term" value="C:plasma membrane"/>
    <property type="evidence" value="ECO:0007669"/>
    <property type="project" value="TreeGrafter"/>
</dbReference>
<evidence type="ECO:0000256" key="2">
    <source>
        <dbReference type="ARBA" id="ARBA00022741"/>
    </source>
</evidence>
<evidence type="ECO:0000313" key="6">
    <source>
        <dbReference type="Proteomes" id="UP000243507"/>
    </source>
</evidence>
<dbReference type="PANTHER" id="PTHR24220">
    <property type="entry name" value="IMPORT ATP-BINDING PROTEIN"/>
    <property type="match status" value="1"/>
</dbReference>
<dbReference type="GO" id="GO:0005524">
    <property type="term" value="F:ATP binding"/>
    <property type="evidence" value="ECO:0007669"/>
    <property type="project" value="UniProtKB-KW"/>
</dbReference>
<dbReference type="Proteomes" id="UP000243507">
    <property type="component" value="Unassembled WGS sequence"/>
</dbReference>
<dbReference type="Gene3D" id="3.40.50.300">
    <property type="entry name" value="P-loop containing nucleotide triphosphate hydrolases"/>
    <property type="match status" value="1"/>
</dbReference>
<evidence type="ECO:0000256" key="3">
    <source>
        <dbReference type="ARBA" id="ARBA00022840"/>
    </source>
</evidence>
<feature type="domain" description="ABC transporter" evidence="4">
    <location>
        <begin position="4"/>
        <end position="226"/>
    </location>
</feature>
<accession>A0A2A4CMZ4</accession>
<name>A0A2A4CMZ4_9RHOB</name>
<dbReference type="InterPro" id="IPR017911">
    <property type="entry name" value="MacB-like_ATP-bd"/>
</dbReference>
<dbReference type="RefSeq" id="WP_096434264.1">
    <property type="nucleotide sequence ID" value="NZ_NTJD01000010.1"/>
</dbReference>
<evidence type="ECO:0000256" key="1">
    <source>
        <dbReference type="ARBA" id="ARBA00022448"/>
    </source>
</evidence>
<organism evidence="5 6">
    <name type="scientific">Pseudothioclava arenosa</name>
    <dbReference type="NCBI Taxonomy" id="1795308"/>
    <lineage>
        <taxon>Bacteria</taxon>
        <taxon>Pseudomonadati</taxon>
        <taxon>Pseudomonadota</taxon>
        <taxon>Alphaproteobacteria</taxon>
        <taxon>Rhodobacterales</taxon>
        <taxon>Paracoccaceae</taxon>
        <taxon>Pseudothioclava</taxon>
    </lineage>
</organism>
<dbReference type="SMART" id="SM00382">
    <property type="entry name" value="AAA"/>
    <property type="match status" value="1"/>
</dbReference>
<dbReference type="SUPFAM" id="SSF52540">
    <property type="entry name" value="P-loop containing nucleoside triphosphate hydrolases"/>
    <property type="match status" value="1"/>
</dbReference>
<dbReference type="OrthoDB" id="9786950at2"/>
<comment type="caution">
    <text evidence="5">The sequence shown here is derived from an EMBL/GenBank/DDBJ whole genome shotgun (WGS) entry which is preliminary data.</text>
</comment>
<gene>
    <name evidence="5" type="ORF">CLN94_12345</name>
</gene>
<dbReference type="EMBL" id="NTJD01000010">
    <property type="protein sequence ID" value="PCD75700.1"/>
    <property type="molecule type" value="Genomic_DNA"/>
</dbReference>
<dbReference type="InterPro" id="IPR015854">
    <property type="entry name" value="ABC_transpr_LolD-like"/>
</dbReference>
<dbReference type="PROSITE" id="PS50893">
    <property type="entry name" value="ABC_TRANSPORTER_2"/>
    <property type="match status" value="1"/>
</dbReference>
<dbReference type="Pfam" id="PF00005">
    <property type="entry name" value="ABC_tran"/>
    <property type="match status" value="1"/>
</dbReference>
<evidence type="ECO:0000259" key="4">
    <source>
        <dbReference type="PROSITE" id="PS50893"/>
    </source>
</evidence>
<dbReference type="AlphaFoldDB" id="A0A2A4CMZ4"/>
<dbReference type="PANTHER" id="PTHR24220:SF611">
    <property type="entry name" value="ATP-BINDING COMPONENT OF ABC TRANSPORTER-RELATED"/>
    <property type="match status" value="1"/>
</dbReference>
<dbReference type="GO" id="GO:0022857">
    <property type="term" value="F:transmembrane transporter activity"/>
    <property type="evidence" value="ECO:0007669"/>
    <property type="project" value="TreeGrafter"/>
</dbReference>
<keyword evidence="6" id="KW-1185">Reference proteome</keyword>
<dbReference type="InterPro" id="IPR003439">
    <property type="entry name" value="ABC_transporter-like_ATP-bd"/>
</dbReference>
<keyword evidence="3 5" id="KW-0067">ATP-binding</keyword>
<evidence type="ECO:0000313" key="5">
    <source>
        <dbReference type="EMBL" id="PCD75700.1"/>
    </source>
</evidence>
<keyword evidence="1" id="KW-0813">Transport</keyword>
<protein>
    <submittedName>
        <fullName evidence="5">Methionine ABC transporter ATP-binding protein</fullName>
    </submittedName>
</protein>